<dbReference type="NCBIfam" id="TIGR01549">
    <property type="entry name" value="HAD-SF-IA-v1"/>
    <property type="match status" value="1"/>
</dbReference>
<keyword evidence="3" id="KW-1185">Reference proteome</keyword>
<dbReference type="InterPro" id="IPR006439">
    <property type="entry name" value="HAD-SF_hydro_IA"/>
</dbReference>
<dbReference type="EMBL" id="CP060635">
    <property type="protein sequence ID" value="QNM10389.1"/>
    <property type="molecule type" value="Genomic_DNA"/>
</dbReference>
<evidence type="ECO:0000256" key="1">
    <source>
        <dbReference type="ARBA" id="ARBA00022801"/>
    </source>
</evidence>
<dbReference type="Pfam" id="PF00702">
    <property type="entry name" value="Hydrolase"/>
    <property type="match status" value="1"/>
</dbReference>
<dbReference type="GO" id="GO:0016787">
    <property type="term" value="F:hydrolase activity"/>
    <property type="evidence" value="ECO:0007669"/>
    <property type="project" value="UniProtKB-KW"/>
</dbReference>
<protein>
    <submittedName>
        <fullName evidence="2">HAD family hydrolase</fullName>
    </submittedName>
</protein>
<accession>A0A7G9GHV7</accession>
<dbReference type="Proteomes" id="UP000515860">
    <property type="component" value="Chromosome"/>
</dbReference>
<keyword evidence="1 2" id="KW-0378">Hydrolase</keyword>
<sequence>MPVYVISNNGIQYVEKAMKQKGLLTAGIICADMVRAYKPRREIFDKALEVSGCRAEKVLHIGDSYSSDVQGAAAAGIRPVLIQRTEGQEYEDVTVIRRLTEALTLL</sequence>
<evidence type="ECO:0000313" key="3">
    <source>
        <dbReference type="Proteomes" id="UP000515860"/>
    </source>
</evidence>
<dbReference type="KEGG" id="whj:H9Q79_01660"/>
<dbReference type="InterPro" id="IPR023214">
    <property type="entry name" value="HAD_sf"/>
</dbReference>
<reference evidence="2 3" key="1">
    <citation type="submission" date="2020-08" db="EMBL/GenBank/DDBJ databases">
        <authorList>
            <person name="Liu C."/>
            <person name="Sun Q."/>
        </authorList>
    </citation>
    <scope>NUCLEOTIDE SEQUENCE [LARGE SCALE GENOMIC DNA]</scope>
    <source>
        <strain evidence="2 3">NSJ-29</strain>
    </source>
</reference>
<dbReference type="Gene3D" id="3.40.50.1000">
    <property type="entry name" value="HAD superfamily/HAD-like"/>
    <property type="match status" value="1"/>
</dbReference>
<name>A0A7G9GHV7_9FIRM</name>
<dbReference type="InterPro" id="IPR051540">
    <property type="entry name" value="S-2-haloacid_dehalogenase"/>
</dbReference>
<organism evidence="2 3">
    <name type="scientific">Wansuia hejianensis</name>
    <dbReference type="NCBI Taxonomy" id="2763667"/>
    <lineage>
        <taxon>Bacteria</taxon>
        <taxon>Bacillati</taxon>
        <taxon>Bacillota</taxon>
        <taxon>Clostridia</taxon>
        <taxon>Lachnospirales</taxon>
        <taxon>Lachnospiraceae</taxon>
        <taxon>Wansuia</taxon>
    </lineage>
</organism>
<dbReference type="InterPro" id="IPR036412">
    <property type="entry name" value="HAD-like_sf"/>
</dbReference>
<dbReference type="AlphaFoldDB" id="A0A7G9GHV7"/>
<evidence type="ECO:0000313" key="2">
    <source>
        <dbReference type="EMBL" id="QNM10389.1"/>
    </source>
</evidence>
<dbReference type="PANTHER" id="PTHR43316">
    <property type="entry name" value="HYDROLASE, HALOACID DELAHOGENASE-RELATED"/>
    <property type="match status" value="1"/>
</dbReference>
<dbReference type="PANTHER" id="PTHR43316:SF3">
    <property type="entry name" value="HALOACID DEHALOGENASE, TYPE II (AFU_ORTHOLOGUE AFUA_2G07750)-RELATED"/>
    <property type="match status" value="1"/>
</dbReference>
<proteinExistence type="predicted"/>
<dbReference type="SUPFAM" id="SSF56784">
    <property type="entry name" value="HAD-like"/>
    <property type="match status" value="1"/>
</dbReference>
<gene>
    <name evidence="2" type="ORF">H9Q79_01660</name>
</gene>